<comment type="caution">
    <text evidence="1">The sequence shown here is derived from an EMBL/GenBank/DDBJ whole genome shotgun (WGS) entry which is preliminary data.</text>
</comment>
<dbReference type="EMBL" id="JAIQCV010000011">
    <property type="protein sequence ID" value="KAH1046669.1"/>
    <property type="molecule type" value="Genomic_DNA"/>
</dbReference>
<sequence length="181" mass="20732">MGSGVNIWNDAWIPTPGDERVKCRNIVRNFTVVSQLINLDMCTWIEDHVNAIFESNQAEKILTTPLARRNRVDMLIWRYEGLGEYSLKSGYKLLLKHAPQLDIPQSMIDKLCPLCKEADELVDHILRSCTIMKQALATLNIKMIPVDPYADYKVWLAMGFNLIDVKGKEALVITYCAIWYA</sequence>
<organism evidence="1 2">
    <name type="scientific">Gossypium stocksii</name>
    <dbReference type="NCBI Taxonomy" id="47602"/>
    <lineage>
        <taxon>Eukaryota</taxon>
        <taxon>Viridiplantae</taxon>
        <taxon>Streptophyta</taxon>
        <taxon>Embryophyta</taxon>
        <taxon>Tracheophyta</taxon>
        <taxon>Spermatophyta</taxon>
        <taxon>Magnoliopsida</taxon>
        <taxon>eudicotyledons</taxon>
        <taxon>Gunneridae</taxon>
        <taxon>Pentapetalae</taxon>
        <taxon>rosids</taxon>
        <taxon>malvids</taxon>
        <taxon>Malvales</taxon>
        <taxon>Malvaceae</taxon>
        <taxon>Malvoideae</taxon>
        <taxon>Gossypium</taxon>
    </lineage>
</organism>
<gene>
    <name evidence="1" type="ORF">J1N35_037453</name>
</gene>
<name>A0A9D3ZLP9_9ROSI</name>
<dbReference type="AlphaFoldDB" id="A0A9D3ZLP9"/>
<dbReference type="OrthoDB" id="998444at2759"/>
<proteinExistence type="predicted"/>
<evidence type="ECO:0008006" key="3">
    <source>
        <dbReference type="Google" id="ProtNLM"/>
    </source>
</evidence>
<dbReference type="Proteomes" id="UP000828251">
    <property type="component" value="Unassembled WGS sequence"/>
</dbReference>
<protein>
    <recommendedName>
        <fullName evidence="3">Reverse transcriptase zinc-binding domain-containing protein</fullName>
    </recommendedName>
</protein>
<evidence type="ECO:0000313" key="2">
    <source>
        <dbReference type="Proteomes" id="UP000828251"/>
    </source>
</evidence>
<keyword evidence="2" id="KW-1185">Reference proteome</keyword>
<reference evidence="1 2" key="1">
    <citation type="journal article" date="2021" name="Plant Biotechnol. J.">
        <title>Multi-omics assisted identification of the key and species-specific regulatory components of drought-tolerant mechanisms in Gossypium stocksii.</title>
        <authorList>
            <person name="Yu D."/>
            <person name="Ke L."/>
            <person name="Zhang D."/>
            <person name="Wu Y."/>
            <person name="Sun Y."/>
            <person name="Mei J."/>
            <person name="Sun J."/>
            <person name="Sun Y."/>
        </authorList>
    </citation>
    <scope>NUCLEOTIDE SEQUENCE [LARGE SCALE GENOMIC DNA]</scope>
    <source>
        <strain evidence="2">cv. E1</strain>
        <tissue evidence="1">Leaf</tissue>
    </source>
</reference>
<evidence type="ECO:0000313" key="1">
    <source>
        <dbReference type="EMBL" id="KAH1046669.1"/>
    </source>
</evidence>
<accession>A0A9D3ZLP9</accession>